<proteinExistence type="predicted"/>
<sequence>MTARRRATTPIYDWNRSGWARQPAEAHLAAARAAGAEGLRSLVRSYDWDLHPEPVLGWAMGQRQVDLAGAVTAFFNGTPERFNHLHKRDVPLKFQAAALVLDNICLRVNSGFYAVAADAPEPDLRRLSEWIAGQQADRARGAIGRWALDEQIVGRLWHDGALAQPEPPGAPTRSAPPRARLGRWLAASLA</sequence>
<comment type="caution">
    <text evidence="1">The sequence shown here is derived from an EMBL/GenBank/DDBJ whole genome shotgun (WGS) entry which is preliminary data.</text>
</comment>
<dbReference type="AlphaFoldDB" id="A0A3A8AV57"/>
<reference evidence="1 2" key="1">
    <citation type="submission" date="2018-09" db="EMBL/GenBank/DDBJ databases">
        <title>Roseovarius spongiae sp. nov., isolated from a marine sponge.</title>
        <authorList>
            <person name="Zhuang L."/>
            <person name="Luo L."/>
        </authorList>
    </citation>
    <scope>NUCLEOTIDE SEQUENCE [LARGE SCALE GENOMIC DNA]</scope>
    <source>
        <strain evidence="1 2">HN-E21</strain>
    </source>
</reference>
<dbReference type="Proteomes" id="UP000281128">
    <property type="component" value="Unassembled WGS sequence"/>
</dbReference>
<gene>
    <name evidence="1" type="ORF">D6850_08770</name>
</gene>
<evidence type="ECO:0000313" key="1">
    <source>
        <dbReference type="EMBL" id="RKF14947.1"/>
    </source>
</evidence>
<dbReference type="RefSeq" id="WP_121165926.1">
    <property type="nucleotide sequence ID" value="NZ_RAPE01000002.1"/>
</dbReference>
<name>A0A3A8AV57_9RHOB</name>
<accession>A0A3A8AV57</accession>
<dbReference type="OrthoDB" id="7739838at2"/>
<protein>
    <submittedName>
        <fullName evidence="1">Uncharacterized protein</fullName>
    </submittedName>
</protein>
<evidence type="ECO:0000313" key="2">
    <source>
        <dbReference type="Proteomes" id="UP000281128"/>
    </source>
</evidence>
<dbReference type="EMBL" id="RAPE01000002">
    <property type="protein sequence ID" value="RKF14947.1"/>
    <property type="molecule type" value="Genomic_DNA"/>
</dbReference>
<keyword evidence="2" id="KW-1185">Reference proteome</keyword>
<organism evidence="1 2">
    <name type="scientific">Roseovarius spongiae</name>
    <dbReference type="NCBI Taxonomy" id="2320272"/>
    <lineage>
        <taxon>Bacteria</taxon>
        <taxon>Pseudomonadati</taxon>
        <taxon>Pseudomonadota</taxon>
        <taxon>Alphaproteobacteria</taxon>
        <taxon>Rhodobacterales</taxon>
        <taxon>Roseobacteraceae</taxon>
        <taxon>Roseovarius</taxon>
    </lineage>
</organism>